<feature type="transmembrane region" description="Helical" evidence="10">
    <location>
        <begin position="122"/>
        <end position="144"/>
    </location>
</feature>
<dbReference type="OrthoDB" id="7551635at2759"/>
<keyword evidence="9 10" id="KW-0807">Transducer</keyword>
<organism evidence="11 12">
    <name type="scientific">Ooceraea biroi</name>
    <name type="common">Clonal raider ant</name>
    <name type="synonym">Cerapachys biroi</name>
    <dbReference type="NCBI Taxonomy" id="2015173"/>
    <lineage>
        <taxon>Eukaryota</taxon>
        <taxon>Metazoa</taxon>
        <taxon>Ecdysozoa</taxon>
        <taxon>Arthropoda</taxon>
        <taxon>Hexapoda</taxon>
        <taxon>Insecta</taxon>
        <taxon>Pterygota</taxon>
        <taxon>Neoptera</taxon>
        <taxon>Endopterygota</taxon>
        <taxon>Hymenoptera</taxon>
        <taxon>Apocrita</taxon>
        <taxon>Aculeata</taxon>
        <taxon>Formicoidea</taxon>
        <taxon>Formicidae</taxon>
        <taxon>Dorylinae</taxon>
        <taxon>Ooceraea</taxon>
    </lineage>
</organism>
<evidence type="ECO:0000256" key="8">
    <source>
        <dbReference type="ARBA" id="ARBA00023170"/>
    </source>
</evidence>
<evidence type="ECO:0000256" key="3">
    <source>
        <dbReference type="ARBA" id="ARBA00022606"/>
    </source>
</evidence>
<reference evidence="11 12" key="1">
    <citation type="journal article" date="2014" name="Curr. Biol.">
        <title>The genome of the clonal raider ant Cerapachys biroi.</title>
        <authorList>
            <person name="Oxley P.R."/>
            <person name="Ji L."/>
            <person name="Fetter-Pruneda I."/>
            <person name="McKenzie S.K."/>
            <person name="Li C."/>
            <person name="Hu H."/>
            <person name="Zhang G."/>
            <person name="Kronauer D.J."/>
        </authorList>
    </citation>
    <scope>NUCLEOTIDE SEQUENCE [LARGE SCALE GENOMIC DNA]</scope>
</reference>
<dbReference type="GO" id="GO:0005549">
    <property type="term" value="F:odorant binding"/>
    <property type="evidence" value="ECO:0007669"/>
    <property type="project" value="InterPro"/>
</dbReference>
<evidence type="ECO:0000313" key="11">
    <source>
        <dbReference type="EMBL" id="EZA58110.1"/>
    </source>
</evidence>
<dbReference type="GO" id="GO:0004984">
    <property type="term" value="F:olfactory receptor activity"/>
    <property type="evidence" value="ECO:0007669"/>
    <property type="project" value="InterPro"/>
</dbReference>
<feature type="transmembrane region" description="Helical" evidence="10">
    <location>
        <begin position="34"/>
        <end position="57"/>
    </location>
</feature>
<evidence type="ECO:0000256" key="4">
    <source>
        <dbReference type="ARBA" id="ARBA00022692"/>
    </source>
</evidence>
<gene>
    <name evidence="11" type="ORF">X777_01491</name>
</gene>
<evidence type="ECO:0000256" key="6">
    <source>
        <dbReference type="ARBA" id="ARBA00022989"/>
    </source>
</evidence>
<comment type="similarity">
    <text evidence="10">Belongs to the insect chemoreceptor superfamily. Heteromeric odorant receptor channel (TC 1.A.69) family.</text>
</comment>
<dbReference type="AlphaFoldDB" id="A0A026WQ37"/>
<comment type="subcellular location">
    <subcellularLocation>
        <location evidence="1 10">Cell membrane</location>
        <topology evidence="1 10">Multi-pass membrane protein</topology>
    </subcellularLocation>
</comment>
<feature type="transmembrane region" description="Helical" evidence="10">
    <location>
        <begin position="267"/>
        <end position="286"/>
    </location>
</feature>
<dbReference type="InterPro" id="IPR004117">
    <property type="entry name" value="7tm6_olfct_rcpt"/>
</dbReference>
<keyword evidence="3 10" id="KW-0716">Sensory transduction</keyword>
<protein>
    <recommendedName>
        <fullName evidence="10">Odorant receptor</fullName>
    </recommendedName>
</protein>
<dbReference type="EMBL" id="KK107135">
    <property type="protein sequence ID" value="EZA58110.1"/>
    <property type="molecule type" value="Genomic_DNA"/>
</dbReference>
<proteinExistence type="inferred from homology"/>
<comment type="caution">
    <text evidence="10">Lacks conserved residue(s) required for the propagation of feature annotation.</text>
</comment>
<dbReference type="GO" id="GO:0007165">
    <property type="term" value="P:signal transduction"/>
    <property type="evidence" value="ECO:0007669"/>
    <property type="project" value="UniProtKB-KW"/>
</dbReference>
<evidence type="ECO:0000256" key="2">
    <source>
        <dbReference type="ARBA" id="ARBA00022475"/>
    </source>
</evidence>
<evidence type="ECO:0000256" key="7">
    <source>
        <dbReference type="ARBA" id="ARBA00023136"/>
    </source>
</evidence>
<evidence type="ECO:0000256" key="1">
    <source>
        <dbReference type="ARBA" id="ARBA00004651"/>
    </source>
</evidence>
<keyword evidence="5 10" id="KW-0552">Olfaction</keyword>
<keyword evidence="8 10" id="KW-0675">Receptor</keyword>
<keyword evidence="7 10" id="KW-0472">Membrane</keyword>
<evidence type="ECO:0000256" key="5">
    <source>
        <dbReference type="ARBA" id="ARBA00022725"/>
    </source>
</evidence>
<keyword evidence="4 10" id="KW-0812">Transmembrane</keyword>
<feature type="transmembrane region" description="Helical" evidence="10">
    <location>
        <begin position="298"/>
        <end position="318"/>
    </location>
</feature>
<dbReference type="Pfam" id="PF02949">
    <property type="entry name" value="7tm_6"/>
    <property type="match status" value="1"/>
</dbReference>
<feature type="transmembrane region" description="Helical" evidence="10">
    <location>
        <begin position="174"/>
        <end position="204"/>
    </location>
</feature>
<sequence>MICLEAQYFNLNRILLQGTAQWPFEQSKLVRLQFIINWTILVSAIICQIPTCFTSQFTSKFAIKVFSCVLFLSFVTIHYTSFRFNIKTLKDLMEQLHCACTKLRDKNEIAIIQEYGRTANRVTAACVVFVGITKLAFWAVQIVIPYLDNVAPINGCRPRRLYIDVEYFIDQEKYYYVILIHMNAALFIGILTLLATGTLMVMFFQHACGMFKIACYRIEHAIEINALKNINFNSVPSISKKIVYAVDIHRQAMQITDHLMNRFDTMYFCLVVLSVITLSLNLFQISQIMAFEDNIREAVIPSVSVCVLSLYVFLGCVLGQNITDHNNEVYAAAYNIRWYLCPQHVQRLIVLLLQRKAKQFHLTCGGMFIASYECLAMITKATMSYFTLMHSTQR</sequence>
<keyword evidence="12" id="KW-1185">Reference proteome</keyword>
<feature type="transmembrane region" description="Helical" evidence="10">
    <location>
        <begin position="63"/>
        <end position="82"/>
    </location>
</feature>
<evidence type="ECO:0000313" key="12">
    <source>
        <dbReference type="Proteomes" id="UP000053097"/>
    </source>
</evidence>
<dbReference type="Proteomes" id="UP000053097">
    <property type="component" value="Unassembled WGS sequence"/>
</dbReference>
<dbReference type="PANTHER" id="PTHR21137:SF35">
    <property type="entry name" value="ODORANT RECEPTOR 19A-RELATED"/>
    <property type="match status" value="1"/>
</dbReference>
<evidence type="ECO:0000256" key="10">
    <source>
        <dbReference type="RuleBase" id="RU351113"/>
    </source>
</evidence>
<accession>A0A026WQ37</accession>
<name>A0A026WQ37_OOCBI</name>
<keyword evidence="2" id="KW-1003">Cell membrane</keyword>
<evidence type="ECO:0000256" key="9">
    <source>
        <dbReference type="ARBA" id="ARBA00023224"/>
    </source>
</evidence>
<dbReference type="OMA" id="ECLAMIT"/>
<dbReference type="GO" id="GO:0005886">
    <property type="term" value="C:plasma membrane"/>
    <property type="evidence" value="ECO:0007669"/>
    <property type="project" value="UniProtKB-SubCell"/>
</dbReference>
<dbReference type="PANTHER" id="PTHR21137">
    <property type="entry name" value="ODORANT RECEPTOR"/>
    <property type="match status" value="1"/>
</dbReference>
<keyword evidence="6 10" id="KW-1133">Transmembrane helix</keyword>